<keyword evidence="3 5" id="KW-0067">ATP-binding</keyword>
<evidence type="ECO:0000259" key="4">
    <source>
        <dbReference type="SMART" id="SM00382"/>
    </source>
</evidence>
<dbReference type="Proteomes" id="UP000650081">
    <property type="component" value="Unassembled WGS sequence"/>
</dbReference>
<dbReference type="InterPro" id="IPR003959">
    <property type="entry name" value="ATPase_AAA_core"/>
</dbReference>
<evidence type="ECO:0000256" key="2">
    <source>
        <dbReference type="ARBA" id="ARBA00022741"/>
    </source>
</evidence>
<proteinExistence type="inferred from homology"/>
<evidence type="ECO:0000313" key="5">
    <source>
        <dbReference type="EMBL" id="MBC6993260.1"/>
    </source>
</evidence>
<dbReference type="RefSeq" id="WP_187465376.1">
    <property type="nucleotide sequence ID" value="NZ_JACSIT010000061.1"/>
</dbReference>
<dbReference type="SMART" id="SM00382">
    <property type="entry name" value="AAA"/>
    <property type="match status" value="1"/>
</dbReference>
<dbReference type="Gene3D" id="3.40.50.300">
    <property type="entry name" value="P-loop containing nucleotide triphosphate hydrolases"/>
    <property type="match status" value="1"/>
</dbReference>
<sequence length="450" mass="50254">MEERKPDSTENLGRAIAYLGKLIRGRIEVHLGKREEASIAAPDFSYDDSPFTLFLRRRQPEYAEYVTLLLALVPHLRVNFFDDLLADYFAPGVHFPIFGGTRGANHRGLLPTGETVQFILAGENLAQRLQVARLFSPEHWFHRQNVLGLSSAPTGEPPMAGQLIAQPEWVEQILTGKVSPPAFSSSFPAERVETQLEWTDLVLPERSLTELNYLRNYLATEQSLAGNSAYGKHSRRGYRALFHGPPGTGKTLSAALLGRATNRPVFRVDLSMVVSKWIGETEKNLAKLFQRAESKGWILFFDEADALFGKRSEVKESNSQYANQTTSFLLQRVENYDGLCILATNFRSNLDRAFTRRFEAIVPFFPPAPAERQRLWQSILPPALPMEAGLDPHELAEHYELTGAGIANVVRHAVLESLAAGASTLSKSQLLAAIVREYAKEDRVVKPGIL</sequence>
<reference evidence="5" key="1">
    <citation type="submission" date="2020-08" db="EMBL/GenBank/DDBJ databases">
        <title>Lewinella bacteria from marine environments.</title>
        <authorList>
            <person name="Zhong Y."/>
        </authorList>
    </citation>
    <scope>NUCLEOTIDE SEQUENCE</scope>
    <source>
        <strain evidence="5">KCTC 42187</strain>
    </source>
</reference>
<dbReference type="AlphaFoldDB" id="A0A923PIK8"/>
<gene>
    <name evidence="5" type="ORF">H9S92_03735</name>
</gene>
<dbReference type="EMBL" id="JACSIT010000061">
    <property type="protein sequence ID" value="MBC6993260.1"/>
    <property type="molecule type" value="Genomic_DNA"/>
</dbReference>
<feature type="domain" description="AAA+ ATPase" evidence="4">
    <location>
        <begin position="236"/>
        <end position="364"/>
    </location>
</feature>
<evidence type="ECO:0000256" key="1">
    <source>
        <dbReference type="ARBA" id="ARBA00006914"/>
    </source>
</evidence>
<dbReference type="CDD" id="cd19481">
    <property type="entry name" value="RecA-like_protease"/>
    <property type="match status" value="1"/>
</dbReference>
<evidence type="ECO:0000313" key="6">
    <source>
        <dbReference type="Proteomes" id="UP000650081"/>
    </source>
</evidence>
<keyword evidence="6" id="KW-1185">Reference proteome</keyword>
<organism evidence="5 6">
    <name type="scientific">Neolewinella lacunae</name>
    <dbReference type="NCBI Taxonomy" id="1517758"/>
    <lineage>
        <taxon>Bacteria</taxon>
        <taxon>Pseudomonadati</taxon>
        <taxon>Bacteroidota</taxon>
        <taxon>Saprospiria</taxon>
        <taxon>Saprospirales</taxon>
        <taxon>Lewinellaceae</taxon>
        <taxon>Neolewinella</taxon>
    </lineage>
</organism>
<comment type="caution">
    <text evidence="5">The sequence shown here is derived from an EMBL/GenBank/DDBJ whole genome shotgun (WGS) entry which is preliminary data.</text>
</comment>
<dbReference type="Pfam" id="PF00004">
    <property type="entry name" value="AAA"/>
    <property type="match status" value="1"/>
</dbReference>
<dbReference type="InterPro" id="IPR003593">
    <property type="entry name" value="AAA+_ATPase"/>
</dbReference>
<comment type="similarity">
    <text evidence="1">Belongs to the AAA ATPase family.</text>
</comment>
<dbReference type="GO" id="GO:0016887">
    <property type="term" value="F:ATP hydrolysis activity"/>
    <property type="evidence" value="ECO:0007669"/>
    <property type="project" value="InterPro"/>
</dbReference>
<dbReference type="PANTHER" id="PTHR23073">
    <property type="entry name" value="26S PROTEASOME REGULATORY SUBUNIT"/>
    <property type="match status" value="1"/>
</dbReference>
<dbReference type="InterPro" id="IPR050221">
    <property type="entry name" value="26S_Proteasome_ATPase"/>
</dbReference>
<name>A0A923PIK8_9BACT</name>
<dbReference type="SUPFAM" id="SSF52540">
    <property type="entry name" value="P-loop containing nucleoside triphosphate hydrolases"/>
    <property type="match status" value="1"/>
</dbReference>
<dbReference type="GO" id="GO:0005524">
    <property type="term" value="F:ATP binding"/>
    <property type="evidence" value="ECO:0007669"/>
    <property type="project" value="UniProtKB-KW"/>
</dbReference>
<dbReference type="InterPro" id="IPR027417">
    <property type="entry name" value="P-loop_NTPase"/>
</dbReference>
<keyword evidence="2" id="KW-0547">Nucleotide-binding</keyword>
<evidence type="ECO:0000256" key="3">
    <source>
        <dbReference type="ARBA" id="ARBA00022840"/>
    </source>
</evidence>
<accession>A0A923PIK8</accession>
<protein>
    <submittedName>
        <fullName evidence="5">ATP-binding protein</fullName>
    </submittedName>
</protein>